<keyword evidence="1" id="KW-0472">Membrane</keyword>
<dbReference type="RefSeq" id="WP_354435604.1">
    <property type="nucleotide sequence ID" value="NZ_JBEPLY010000016.1"/>
</dbReference>
<protein>
    <recommendedName>
        <fullName evidence="4">DUF4350 domain-containing protein</fullName>
    </recommendedName>
</protein>
<sequence length="445" mass="48099">MSEKTPVKAQESSSFPLVILAAVVVAAMVLIFFSGSSRIDRSAIGTDGLALWLKREGIAVEPSAPEEVRGEKTPILRLLPLYDTDLTVGRGETKELEAGSPAATLRNLSLETFRAKIGNADTLVVLPKWRSDMVTSGTATPEVLIPTGQLTIFGLWRGPSVRSAGEDFVVSPIIDSRTGEAMDGEAALYAPRVLSDVFDEACAPLLTLGDKGTLLARCEDLWGEGDSFYMLSDPDLLDNHGLANGDNARLAPAVIGKLAEGRPVYIDNTTYANITDTSGLDPRERSLADLERFFEYPFSLLWISIVVTAGLALWRGSRRFGSPVGEADTADMASKTRTIAASARLLRLSGDQDDLVFAYVDARMDTLDAAVLGPSRRPMTAPETMAQIMTRVRRRVPETGERLAQTYDAVVKTGLDSHQRLAALIPFEKAVQETLDAFGHASRPS</sequence>
<evidence type="ECO:0000313" key="3">
    <source>
        <dbReference type="Proteomes" id="UP001549164"/>
    </source>
</evidence>
<evidence type="ECO:0000313" key="2">
    <source>
        <dbReference type="EMBL" id="MET3601798.1"/>
    </source>
</evidence>
<comment type="caution">
    <text evidence="2">The sequence shown here is derived from an EMBL/GenBank/DDBJ whole genome shotgun (WGS) entry which is preliminary data.</text>
</comment>
<evidence type="ECO:0008006" key="4">
    <source>
        <dbReference type="Google" id="ProtNLM"/>
    </source>
</evidence>
<dbReference type="Proteomes" id="UP001549164">
    <property type="component" value="Unassembled WGS sequence"/>
</dbReference>
<proteinExistence type="predicted"/>
<keyword evidence="1" id="KW-1133">Transmembrane helix</keyword>
<organism evidence="2 3">
    <name type="scientific">Martelella mangrovi</name>
    <dbReference type="NCBI Taxonomy" id="1397477"/>
    <lineage>
        <taxon>Bacteria</taxon>
        <taxon>Pseudomonadati</taxon>
        <taxon>Pseudomonadota</taxon>
        <taxon>Alphaproteobacteria</taxon>
        <taxon>Hyphomicrobiales</taxon>
        <taxon>Aurantimonadaceae</taxon>
        <taxon>Martelella</taxon>
    </lineage>
</organism>
<feature type="transmembrane region" description="Helical" evidence="1">
    <location>
        <begin position="15"/>
        <end position="33"/>
    </location>
</feature>
<keyword evidence="1" id="KW-0812">Transmembrane</keyword>
<dbReference type="EMBL" id="JBEPLY010000016">
    <property type="protein sequence ID" value="MET3601798.1"/>
    <property type="molecule type" value="Genomic_DNA"/>
</dbReference>
<gene>
    <name evidence="2" type="ORF">ABID12_003760</name>
</gene>
<keyword evidence="3" id="KW-1185">Reference proteome</keyword>
<accession>A0ABV2IFT0</accession>
<reference evidence="2 3" key="1">
    <citation type="submission" date="2024-06" db="EMBL/GenBank/DDBJ databases">
        <title>Genomic Encyclopedia of Type Strains, Phase IV (KMG-IV): sequencing the most valuable type-strain genomes for metagenomic binning, comparative biology and taxonomic classification.</title>
        <authorList>
            <person name="Goeker M."/>
        </authorList>
    </citation>
    <scope>NUCLEOTIDE SEQUENCE [LARGE SCALE GENOMIC DNA]</scope>
    <source>
        <strain evidence="2 3">DSM 28102</strain>
    </source>
</reference>
<evidence type="ECO:0000256" key="1">
    <source>
        <dbReference type="SAM" id="Phobius"/>
    </source>
</evidence>
<name>A0ABV2IFT0_9HYPH</name>